<keyword evidence="3" id="KW-1185">Reference proteome</keyword>
<dbReference type="Proteomes" id="UP000317318">
    <property type="component" value="Chromosome"/>
</dbReference>
<dbReference type="EMBL" id="CP036268">
    <property type="protein sequence ID" value="QDT38831.1"/>
    <property type="molecule type" value="Genomic_DNA"/>
</dbReference>
<dbReference type="InterPro" id="IPR025369">
    <property type="entry name" value="DUF4274"/>
</dbReference>
<accession>A0A517R4N7</accession>
<dbReference type="RefSeq" id="WP_145364901.1">
    <property type="nucleotide sequence ID" value="NZ_CP036268.1"/>
</dbReference>
<evidence type="ECO:0000259" key="1">
    <source>
        <dbReference type="Pfam" id="PF14096"/>
    </source>
</evidence>
<feature type="domain" description="DUF4274" evidence="1">
    <location>
        <begin position="19"/>
        <end position="64"/>
    </location>
</feature>
<dbReference type="OrthoDB" id="269804at2"/>
<name>A0A517R4N7_9PLAN</name>
<gene>
    <name evidence="2" type="ORF">Pan189_32300</name>
</gene>
<dbReference type="AlphaFoldDB" id="A0A517R4N7"/>
<evidence type="ECO:0000313" key="3">
    <source>
        <dbReference type="Proteomes" id="UP000317318"/>
    </source>
</evidence>
<sequence length="329" mass="37959">MNARKAAEELLQQWLEQADPTDRHRLASAWELRRGPKPLAWIVRQDECDRGTAMLIYWRVAAWWARTRNDGRWLDLAKKINRRDDEGFYSRAELAFDPATVEGADRIKAEPRLSEPVAGASIEPPDDFLGGVPPEVRQKVHDLIAEVPAEKHRLFADWLRSASPAQWHKVARGWNWQGGIRELSWIARQPTCDRATALMIFWRGSPRYFAQFHFADEVPESRFDEFQLLRDIERRYLSGFYEQCRFTYDPRGDAGHDLTTEIEVPQRHVISEDLCLPAWGDEAAPEENYPNGIPPEVAEAHQQFEREIAEHYGFSDAVLNIDAEVVSIG</sequence>
<proteinExistence type="predicted"/>
<feature type="domain" description="DUF4274" evidence="1">
    <location>
        <begin position="163"/>
        <end position="237"/>
    </location>
</feature>
<reference evidence="2 3" key="1">
    <citation type="submission" date="2019-02" db="EMBL/GenBank/DDBJ databases">
        <title>Deep-cultivation of Planctomycetes and their phenomic and genomic characterization uncovers novel biology.</title>
        <authorList>
            <person name="Wiegand S."/>
            <person name="Jogler M."/>
            <person name="Boedeker C."/>
            <person name="Pinto D."/>
            <person name="Vollmers J."/>
            <person name="Rivas-Marin E."/>
            <person name="Kohn T."/>
            <person name="Peeters S.H."/>
            <person name="Heuer A."/>
            <person name="Rast P."/>
            <person name="Oberbeckmann S."/>
            <person name="Bunk B."/>
            <person name="Jeske O."/>
            <person name="Meyerdierks A."/>
            <person name="Storesund J.E."/>
            <person name="Kallscheuer N."/>
            <person name="Luecker S."/>
            <person name="Lage O.M."/>
            <person name="Pohl T."/>
            <person name="Merkel B.J."/>
            <person name="Hornburger P."/>
            <person name="Mueller R.-W."/>
            <person name="Bruemmer F."/>
            <person name="Labrenz M."/>
            <person name="Spormann A.M."/>
            <person name="Op den Camp H."/>
            <person name="Overmann J."/>
            <person name="Amann R."/>
            <person name="Jetten M.S.M."/>
            <person name="Mascher T."/>
            <person name="Medema M.H."/>
            <person name="Devos D.P."/>
            <person name="Kaster A.-K."/>
            <person name="Ovreas L."/>
            <person name="Rohde M."/>
            <person name="Galperin M.Y."/>
            <person name="Jogler C."/>
        </authorList>
    </citation>
    <scope>NUCLEOTIDE SEQUENCE [LARGE SCALE GENOMIC DNA]</scope>
    <source>
        <strain evidence="2 3">Pan189</strain>
    </source>
</reference>
<organism evidence="2 3">
    <name type="scientific">Stratiformator vulcanicus</name>
    <dbReference type="NCBI Taxonomy" id="2527980"/>
    <lineage>
        <taxon>Bacteria</taxon>
        <taxon>Pseudomonadati</taxon>
        <taxon>Planctomycetota</taxon>
        <taxon>Planctomycetia</taxon>
        <taxon>Planctomycetales</taxon>
        <taxon>Planctomycetaceae</taxon>
        <taxon>Stratiformator</taxon>
    </lineage>
</organism>
<evidence type="ECO:0000313" key="2">
    <source>
        <dbReference type="EMBL" id="QDT38831.1"/>
    </source>
</evidence>
<dbReference type="KEGG" id="svp:Pan189_32300"/>
<dbReference type="Pfam" id="PF14096">
    <property type="entry name" value="DUF4274"/>
    <property type="match status" value="2"/>
</dbReference>
<protein>
    <recommendedName>
        <fullName evidence="1">DUF4274 domain-containing protein</fullName>
    </recommendedName>
</protein>